<dbReference type="SUPFAM" id="SSF142906">
    <property type="entry name" value="YjbR-like"/>
    <property type="match status" value="1"/>
</dbReference>
<proteinExistence type="predicted"/>
<dbReference type="PANTHER" id="PTHR35145:SF1">
    <property type="entry name" value="CYTOPLASMIC PROTEIN"/>
    <property type="match status" value="1"/>
</dbReference>
<sequence>MDVESFNTFCGSLPHTTHVVQWGGAEVWKVGGKIFAVGGWNKNSDSFAASFKCSAMTFEMYKDEPGVRPAPYLASRGMLWLQCYDDSTLDDAALEAYLAESHRLVASGLTKKLQRELGFIE</sequence>
<organism evidence="1 2">
    <name type="scientific">Maricaulis maris</name>
    <dbReference type="NCBI Taxonomy" id="74318"/>
    <lineage>
        <taxon>Bacteria</taxon>
        <taxon>Pseudomonadati</taxon>
        <taxon>Pseudomonadota</taxon>
        <taxon>Alphaproteobacteria</taxon>
        <taxon>Maricaulales</taxon>
        <taxon>Maricaulaceae</taxon>
        <taxon>Maricaulis</taxon>
    </lineage>
</organism>
<evidence type="ECO:0000313" key="2">
    <source>
        <dbReference type="Proteomes" id="UP000273675"/>
    </source>
</evidence>
<accession>A0A495DM04</accession>
<dbReference type="RefSeq" id="WP_075188831.1">
    <property type="nucleotide sequence ID" value="NZ_RBIM01000001.1"/>
</dbReference>
<dbReference type="EMBL" id="RBIM01000001">
    <property type="protein sequence ID" value="RKR03934.1"/>
    <property type="molecule type" value="Genomic_DNA"/>
</dbReference>
<dbReference type="Proteomes" id="UP000273675">
    <property type="component" value="Unassembled WGS sequence"/>
</dbReference>
<name>A0A495DM04_9PROT</name>
<protein>
    <submittedName>
        <fullName evidence="1">Putative DNA-binding protein (MmcQ/YjbR family)</fullName>
    </submittedName>
</protein>
<dbReference type="Pfam" id="PF04237">
    <property type="entry name" value="YjbR"/>
    <property type="match status" value="1"/>
</dbReference>
<dbReference type="PANTHER" id="PTHR35145">
    <property type="entry name" value="CYTOPLASMIC PROTEIN-RELATED"/>
    <property type="match status" value="1"/>
</dbReference>
<comment type="caution">
    <text evidence="1">The sequence shown here is derived from an EMBL/GenBank/DDBJ whole genome shotgun (WGS) entry which is preliminary data.</text>
</comment>
<reference evidence="1 2" key="1">
    <citation type="submission" date="2018-10" db="EMBL/GenBank/DDBJ databases">
        <title>Genomic Encyclopedia of Type Strains, Phase IV (KMG-IV): sequencing the most valuable type-strain genomes for metagenomic binning, comparative biology and taxonomic classification.</title>
        <authorList>
            <person name="Goeker M."/>
        </authorList>
    </citation>
    <scope>NUCLEOTIDE SEQUENCE [LARGE SCALE GENOMIC DNA]</scope>
    <source>
        <strain evidence="1 2">DSM 4734</strain>
    </source>
</reference>
<dbReference type="InterPro" id="IPR038056">
    <property type="entry name" value="YjbR-like_sf"/>
</dbReference>
<dbReference type="Gene3D" id="3.90.1150.30">
    <property type="match status" value="1"/>
</dbReference>
<dbReference type="AlphaFoldDB" id="A0A495DM04"/>
<dbReference type="GO" id="GO:0003677">
    <property type="term" value="F:DNA binding"/>
    <property type="evidence" value="ECO:0007669"/>
    <property type="project" value="UniProtKB-KW"/>
</dbReference>
<dbReference type="InterPro" id="IPR058532">
    <property type="entry name" value="YjbR/MT2646/Rv2570-like"/>
</dbReference>
<dbReference type="OrthoDB" id="9804614at2"/>
<evidence type="ECO:0000313" key="1">
    <source>
        <dbReference type="EMBL" id="RKR03934.1"/>
    </source>
</evidence>
<dbReference type="InterPro" id="IPR007351">
    <property type="entry name" value="YjbR"/>
</dbReference>
<keyword evidence="1" id="KW-0238">DNA-binding</keyword>
<gene>
    <name evidence="1" type="ORF">C7435_0377</name>
</gene>